<dbReference type="Gene3D" id="1.10.287.110">
    <property type="entry name" value="DnaJ domain"/>
    <property type="match status" value="1"/>
</dbReference>
<dbReference type="PANTHER" id="PTHR44873">
    <property type="entry name" value="DNAJ HOMOLOG SUBFAMILY C MEMBER 30, MITOCHONDRIAL"/>
    <property type="match status" value="1"/>
</dbReference>
<dbReference type="InterPro" id="IPR036869">
    <property type="entry name" value="J_dom_sf"/>
</dbReference>
<dbReference type="InterPro" id="IPR053025">
    <property type="entry name" value="Mito_ATP_Synthase-Asso"/>
</dbReference>
<dbReference type="PANTHER" id="PTHR44873:SF1">
    <property type="entry name" value="DNAJ HOMOLOG SUBFAMILY C MEMBER 30, MITOCHONDRIAL"/>
    <property type="match status" value="1"/>
</dbReference>
<dbReference type="HOGENOM" id="CLU_017633_18_2_1"/>
<sequence length="61" mass="6679">VDTALYDELGVAPDASAAQIRRAYYTRSLLLHPDKNPGADAAEAFSRVAEAYQVLNNNEKK</sequence>
<dbReference type="GeneID" id="17249901"/>
<evidence type="ECO:0000313" key="2">
    <source>
        <dbReference type="EnsemblProtists" id="EOD03793"/>
    </source>
</evidence>
<dbReference type="PROSITE" id="PS50076">
    <property type="entry name" value="DNAJ_2"/>
    <property type="match status" value="1"/>
</dbReference>
<name>A0A0D3HXQ8_EMIH1</name>
<dbReference type="KEGG" id="ehx:EMIHUDRAFT_48817"/>
<feature type="domain" description="J" evidence="1">
    <location>
        <begin position="4"/>
        <end position="61"/>
    </location>
</feature>
<dbReference type="PRINTS" id="PR00625">
    <property type="entry name" value="JDOMAIN"/>
</dbReference>
<dbReference type="CDD" id="cd06257">
    <property type="entry name" value="DnaJ"/>
    <property type="match status" value="1"/>
</dbReference>
<keyword evidence="3" id="KW-1185">Reference proteome</keyword>
<proteinExistence type="predicted"/>
<dbReference type="AlphaFoldDB" id="A0A0D3HXQ8"/>
<dbReference type="RefSeq" id="XP_005756222.1">
    <property type="nucleotide sequence ID" value="XM_005756165.1"/>
</dbReference>
<reference evidence="3" key="1">
    <citation type="journal article" date="2013" name="Nature">
        <title>Pan genome of the phytoplankton Emiliania underpins its global distribution.</title>
        <authorList>
            <person name="Read B.A."/>
            <person name="Kegel J."/>
            <person name="Klute M.J."/>
            <person name="Kuo A."/>
            <person name="Lefebvre S.C."/>
            <person name="Maumus F."/>
            <person name="Mayer C."/>
            <person name="Miller J."/>
            <person name="Monier A."/>
            <person name="Salamov A."/>
            <person name="Young J."/>
            <person name="Aguilar M."/>
            <person name="Claverie J.M."/>
            <person name="Frickenhaus S."/>
            <person name="Gonzalez K."/>
            <person name="Herman E.K."/>
            <person name="Lin Y.C."/>
            <person name="Napier J."/>
            <person name="Ogata H."/>
            <person name="Sarno A.F."/>
            <person name="Shmutz J."/>
            <person name="Schroeder D."/>
            <person name="de Vargas C."/>
            <person name="Verret F."/>
            <person name="von Dassow P."/>
            <person name="Valentin K."/>
            <person name="Van de Peer Y."/>
            <person name="Wheeler G."/>
            <person name="Dacks J.B."/>
            <person name="Delwiche C.F."/>
            <person name="Dyhrman S.T."/>
            <person name="Glockner G."/>
            <person name="John U."/>
            <person name="Richards T."/>
            <person name="Worden A.Z."/>
            <person name="Zhang X."/>
            <person name="Grigoriev I.V."/>
            <person name="Allen A.E."/>
            <person name="Bidle K."/>
            <person name="Borodovsky M."/>
            <person name="Bowler C."/>
            <person name="Brownlee C."/>
            <person name="Cock J.M."/>
            <person name="Elias M."/>
            <person name="Gladyshev V.N."/>
            <person name="Groth M."/>
            <person name="Guda C."/>
            <person name="Hadaegh A."/>
            <person name="Iglesias-Rodriguez M.D."/>
            <person name="Jenkins J."/>
            <person name="Jones B.M."/>
            <person name="Lawson T."/>
            <person name="Leese F."/>
            <person name="Lindquist E."/>
            <person name="Lobanov A."/>
            <person name="Lomsadze A."/>
            <person name="Malik S.B."/>
            <person name="Marsh M.E."/>
            <person name="Mackinder L."/>
            <person name="Mock T."/>
            <person name="Mueller-Roeber B."/>
            <person name="Pagarete A."/>
            <person name="Parker M."/>
            <person name="Probert I."/>
            <person name="Quesneville H."/>
            <person name="Raines C."/>
            <person name="Rensing S.A."/>
            <person name="Riano-Pachon D.M."/>
            <person name="Richier S."/>
            <person name="Rokitta S."/>
            <person name="Shiraiwa Y."/>
            <person name="Soanes D.M."/>
            <person name="van der Giezen M."/>
            <person name="Wahlund T.M."/>
            <person name="Williams B."/>
            <person name="Wilson W."/>
            <person name="Wolfe G."/>
            <person name="Wurch L.L."/>
        </authorList>
    </citation>
    <scope>NUCLEOTIDE SEQUENCE</scope>
</reference>
<evidence type="ECO:0000313" key="3">
    <source>
        <dbReference type="Proteomes" id="UP000013827"/>
    </source>
</evidence>
<dbReference type="Proteomes" id="UP000013827">
    <property type="component" value="Unassembled WGS sequence"/>
</dbReference>
<dbReference type="EnsemblProtists" id="EOD03793">
    <property type="protein sequence ID" value="EOD03793"/>
    <property type="gene ID" value="EMIHUDRAFT_48817"/>
</dbReference>
<dbReference type="SMART" id="SM00271">
    <property type="entry name" value="DnaJ"/>
    <property type="match status" value="1"/>
</dbReference>
<dbReference type="PaxDb" id="2903-EOD03793"/>
<accession>A0A0D3HXQ8</accession>
<dbReference type="Pfam" id="PF00226">
    <property type="entry name" value="DnaJ"/>
    <property type="match status" value="1"/>
</dbReference>
<reference evidence="2" key="2">
    <citation type="submission" date="2024-10" db="UniProtKB">
        <authorList>
            <consortium name="EnsemblProtists"/>
        </authorList>
    </citation>
    <scope>IDENTIFICATION</scope>
</reference>
<dbReference type="SUPFAM" id="SSF46565">
    <property type="entry name" value="Chaperone J-domain"/>
    <property type="match status" value="1"/>
</dbReference>
<evidence type="ECO:0000259" key="1">
    <source>
        <dbReference type="PROSITE" id="PS50076"/>
    </source>
</evidence>
<dbReference type="eggNOG" id="KOG0712">
    <property type="taxonomic scope" value="Eukaryota"/>
</dbReference>
<organism evidence="2 3">
    <name type="scientific">Emiliania huxleyi (strain CCMP1516)</name>
    <dbReference type="NCBI Taxonomy" id="280463"/>
    <lineage>
        <taxon>Eukaryota</taxon>
        <taxon>Haptista</taxon>
        <taxon>Haptophyta</taxon>
        <taxon>Prymnesiophyceae</taxon>
        <taxon>Isochrysidales</taxon>
        <taxon>Noelaerhabdaceae</taxon>
        <taxon>Emiliania</taxon>
    </lineage>
</organism>
<dbReference type="InterPro" id="IPR001623">
    <property type="entry name" value="DnaJ_domain"/>
</dbReference>
<protein>
    <recommendedName>
        <fullName evidence="1">J domain-containing protein</fullName>
    </recommendedName>
</protein>
<dbReference type="STRING" id="2903.R1B2J6"/>